<organism evidence="10 11">
    <name type="scientific">Batillaria attramentaria</name>
    <dbReference type="NCBI Taxonomy" id="370345"/>
    <lineage>
        <taxon>Eukaryota</taxon>
        <taxon>Metazoa</taxon>
        <taxon>Spiralia</taxon>
        <taxon>Lophotrochozoa</taxon>
        <taxon>Mollusca</taxon>
        <taxon>Gastropoda</taxon>
        <taxon>Caenogastropoda</taxon>
        <taxon>Sorbeoconcha</taxon>
        <taxon>Cerithioidea</taxon>
        <taxon>Batillariidae</taxon>
        <taxon>Batillaria</taxon>
    </lineage>
</organism>
<dbReference type="PANTHER" id="PTHR43762">
    <property type="entry name" value="L-GULONOLACTONE OXIDASE"/>
    <property type="match status" value="1"/>
</dbReference>
<dbReference type="InterPro" id="IPR016169">
    <property type="entry name" value="FAD-bd_PCMH_sub2"/>
</dbReference>
<dbReference type="InterPro" id="IPR010031">
    <property type="entry name" value="FAD_lactone_oxidase-like"/>
</dbReference>
<keyword evidence="7" id="KW-0472">Membrane</keyword>
<dbReference type="NCBIfam" id="TIGR01679">
    <property type="entry name" value="bact_FAD_ox"/>
    <property type="match status" value="1"/>
</dbReference>
<dbReference type="EMBL" id="JACVVK020000362">
    <property type="protein sequence ID" value="KAK7476899.1"/>
    <property type="molecule type" value="Genomic_DNA"/>
</dbReference>
<keyword evidence="8" id="KW-0492">Microsome</keyword>
<dbReference type="Gene3D" id="3.30.43.10">
    <property type="entry name" value="Uridine Diphospho-n-acetylenolpyruvylglucosamine Reductase, domain 2"/>
    <property type="match status" value="1"/>
</dbReference>
<accession>A0ABD0JP87</accession>
<dbReference type="InterPro" id="IPR016171">
    <property type="entry name" value="Vanillyl_alc_oxidase_C-sub2"/>
</dbReference>
<keyword evidence="11" id="KW-1185">Reference proteome</keyword>
<evidence type="ECO:0000313" key="10">
    <source>
        <dbReference type="EMBL" id="KAK7476899.1"/>
    </source>
</evidence>
<comment type="subcellular location">
    <subcellularLocation>
        <location evidence="2">Membrane</location>
    </subcellularLocation>
    <subcellularLocation>
        <location evidence="8">Microsome membrane</location>
        <topology evidence="8">Single-pass membrane protein</topology>
    </subcellularLocation>
    <subcellularLocation>
        <location evidence="8">Endoplasmic reticulum membrane</location>
        <topology evidence="8">Single-pass membrane protein</topology>
    </subcellularLocation>
</comment>
<evidence type="ECO:0000259" key="9">
    <source>
        <dbReference type="PROSITE" id="PS51387"/>
    </source>
</evidence>
<dbReference type="SUPFAM" id="SSF56176">
    <property type="entry name" value="FAD-binding/transporter-associated domain-like"/>
    <property type="match status" value="1"/>
</dbReference>
<dbReference type="GO" id="GO:0071949">
    <property type="term" value="F:FAD binding"/>
    <property type="evidence" value="ECO:0007669"/>
    <property type="project" value="UniProtKB-UniRule"/>
</dbReference>
<dbReference type="InterPro" id="IPR006094">
    <property type="entry name" value="Oxid_FAD_bind_N"/>
</dbReference>
<keyword evidence="8" id="KW-0060">Ascorbate biosynthesis</keyword>
<evidence type="ECO:0000256" key="4">
    <source>
        <dbReference type="ARBA" id="ARBA00022630"/>
    </source>
</evidence>
<keyword evidence="5 8" id="KW-0274">FAD</keyword>
<evidence type="ECO:0000256" key="5">
    <source>
        <dbReference type="ARBA" id="ARBA00022827"/>
    </source>
</evidence>
<evidence type="ECO:0000256" key="8">
    <source>
        <dbReference type="RuleBase" id="RU367158"/>
    </source>
</evidence>
<evidence type="ECO:0000256" key="6">
    <source>
        <dbReference type="ARBA" id="ARBA00023002"/>
    </source>
</evidence>
<comment type="similarity">
    <text evidence="3 8">Belongs to the oxygen-dependent FAD-linked oxidoreductase family.</text>
</comment>
<dbReference type="SUPFAM" id="SSF49777">
    <property type="entry name" value="PEBP-like"/>
    <property type="match status" value="2"/>
</dbReference>
<evidence type="ECO:0000256" key="1">
    <source>
        <dbReference type="ARBA" id="ARBA00001974"/>
    </source>
</evidence>
<comment type="cofactor">
    <cofactor evidence="1 8">
        <name>FAD</name>
        <dbReference type="ChEBI" id="CHEBI:57692"/>
    </cofactor>
</comment>
<evidence type="ECO:0000256" key="7">
    <source>
        <dbReference type="ARBA" id="ARBA00023136"/>
    </source>
</evidence>
<dbReference type="GO" id="GO:0050105">
    <property type="term" value="F:L-gulonolactone oxidase activity"/>
    <property type="evidence" value="ECO:0007669"/>
    <property type="project" value="UniProtKB-EC"/>
</dbReference>
<dbReference type="Gene3D" id="1.10.45.10">
    <property type="entry name" value="Vanillyl-alcohol Oxidase, Chain A, domain 4"/>
    <property type="match status" value="1"/>
</dbReference>
<dbReference type="Gene3D" id="3.90.280.10">
    <property type="entry name" value="PEBP-like"/>
    <property type="match status" value="2"/>
</dbReference>
<sequence length="879" mass="98491">MSRLMKTDSVNANGITQVLNVTFQVPSADHQPHVTWSSPQANQMYSLIVWDAGALILHGMFYNIQGSNLQNARVRNVAKPYHGPKNPSNRDQPYAFLLYTQSRELDPELVMTSLESALASSQGSQMTFTPVVITSQFSSVLSGPVGASVLTVNTDPYAAGYMKKNKIVNNCPAMLTPVFQQLPLVYDVGSVSLTVDVDVTYKTEEMMINSCCREVRIPAATRMANPMGNGDIRPVYTRHEPHVTLVPSNFFDTYFLLRRMYTLLMLDVTEDLDANNNNPNILLHWQVVNIMEGELMAGETIKSYQKPLPLTDGGSRVMMFLLLHQSSLVTTTGLDRFVGSDCPAHLTGRCSFNLTGFINEHGMTIDGASWFITSADEYSRYEVIRMALQGTSAACVGIEEYGDPCPNPTCGAELAHASTLGIALVLVSLGKSGHFFTNWATTYSCHPELYFKPETTEEIRQILAFAREKGKKVKVVGNGHSPSDLACTTDYMVSLEFYNKVLQVDTENLQVTVQGGCLVQDLNLNVLPAHGMAFSVLGTVSELTVAGVISTGTHGTGANYGIMSSYVVAMDLMTASGEIIHISKEENAELMPAARVGLGALGIILNVTLQCEAAFNLHQKQYPATLKDVVENLDVYVTSSDHFRFFWFPYTENVICYHASRTREEVNAKSSWFWDSFVGFHVLQLLYWISTFVSQLVPCINRLYYRLVYSSCTEKIDQSYRVFNFDCLFRQYVMEWAIPRNKVGVVLMELNNWIITNRFPAHFPVEVRFVKGDDIYLSPAYGRDSCYINIIMYRPYNKFVRNDKYWDAFEQIVASVGGRPHWAKDHKYTSGQFSKLYPKWNEFCRLREQLDPNGMFLNANLERVFGKSAGKATASSVYV</sequence>
<dbReference type="InterPro" id="IPR036318">
    <property type="entry name" value="FAD-bd_PCMH-like_sf"/>
</dbReference>
<dbReference type="Pfam" id="PF01565">
    <property type="entry name" value="FAD_binding_4"/>
    <property type="match status" value="1"/>
</dbReference>
<dbReference type="PROSITE" id="PS51387">
    <property type="entry name" value="FAD_PCMH"/>
    <property type="match status" value="1"/>
</dbReference>
<dbReference type="AlphaFoldDB" id="A0ABD0JP87"/>
<comment type="pathway">
    <text evidence="8">Cofactor biosynthesis; L-ascorbate biosynthesis via UDP-alpha-D-glucuronate pathway; L-ascorbate from UDP-alpha-D-glucuronate: step 4/4.</text>
</comment>
<dbReference type="InterPro" id="IPR007173">
    <property type="entry name" value="ALO_C"/>
</dbReference>
<evidence type="ECO:0000313" key="11">
    <source>
        <dbReference type="Proteomes" id="UP001519460"/>
    </source>
</evidence>
<dbReference type="Pfam" id="PF01161">
    <property type="entry name" value="PBP"/>
    <property type="match status" value="1"/>
</dbReference>
<reference evidence="10 11" key="1">
    <citation type="journal article" date="2023" name="Sci. Data">
        <title>Genome assembly of the Korean intertidal mud-creeper Batillaria attramentaria.</title>
        <authorList>
            <person name="Patra A.K."/>
            <person name="Ho P.T."/>
            <person name="Jun S."/>
            <person name="Lee S.J."/>
            <person name="Kim Y."/>
            <person name="Won Y.J."/>
        </authorList>
    </citation>
    <scope>NUCLEOTIDE SEQUENCE [LARGE SCALE GENOMIC DNA]</scope>
    <source>
        <strain evidence="10">Wonlab-2016</strain>
    </source>
</reference>
<dbReference type="EC" id="1.1.3.8" evidence="8"/>
<dbReference type="Proteomes" id="UP001519460">
    <property type="component" value="Unassembled WGS sequence"/>
</dbReference>
<dbReference type="NCBIfam" id="TIGR01678">
    <property type="entry name" value="FAD_lactone_ox"/>
    <property type="match status" value="1"/>
</dbReference>
<dbReference type="InterPro" id="IPR016167">
    <property type="entry name" value="FAD-bd_PCMH_sub1"/>
</dbReference>
<protein>
    <recommendedName>
        <fullName evidence="8">L-gulonolactone oxidase</fullName>
        <shortName evidence="8">LGO</shortName>
        <ecNumber evidence="8">1.1.3.8</ecNumber>
    </recommendedName>
</protein>
<dbReference type="GO" id="GO:0005789">
    <property type="term" value="C:endoplasmic reticulum membrane"/>
    <property type="evidence" value="ECO:0007669"/>
    <property type="project" value="UniProtKB-SubCell"/>
</dbReference>
<dbReference type="InterPro" id="IPR016166">
    <property type="entry name" value="FAD-bd_PCMH"/>
</dbReference>
<dbReference type="InterPro" id="IPR008914">
    <property type="entry name" value="PEBP"/>
</dbReference>
<dbReference type="InterPro" id="IPR036610">
    <property type="entry name" value="PEBP-like_sf"/>
</dbReference>
<evidence type="ECO:0000256" key="2">
    <source>
        <dbReference type="ARBA" id="ARBA00004370"/>
    </source>
</evidence>
<gene>
    <name evidence="10" type="ORF">BaRGS_00031838</name>
</gene>
<proteinExistence type="inferred from homology"/>
<keyword evidence="4 8" id="KW-0285">Flavoprotein</keyword>
<comment type="function">
    <text evidence="8">Oxidizes L-gulono-1,4-lactone to hydrogen peroxide and L-xylo-hexulonolactone which spontaneously isomerizes to L-ascorbate.</text>
</comment>
<comment type="catalytic activity">
    <reaction evidence="8">
        <text>L-gulono-1,4-lactone + O2 = L-ascorbate + H2O2 + H(+)</text>
        <dbReference type="Rhea" id="RHEA:32363"/>
        <dbReference type="ChEBI" id="CHEBI:15378"/>
        <dbReference type="ChEBI" id="CHEBI:15379"/>
        <dbReference type="ChEBI" id="CHEBI:16240"/>
        <dbReference type="ChEBI" id="CHEBI:17587"/>
        <dbReference type="ChEBI" id="CHEBI:38290"/>
        <dbReference type="EC" id="1.1.3.8"/>
    </reaction>
</comment>
<dbReference type="Gene3D" id="3.30.70.2520">
    <property type="match status" value="1"/>
</dbReference>
<dbReference type="InterPro" id="IPR030654">
    <property type="entry name" value="Sugar_lactone_oxidase"/>
</dbReference>
<dbReference type="Pfam" id="PF04030">
    <property type="entry name" value="ALO"/>
    <property type="match status" value="1"/>
</dbReference>
<feature type="domain" description="FAD-binding PCMH-type" evidence="9">
    <location>
        <begin position="443"/>
        <end position="614"/>
    </location>
</feature>
<dbReference type="PANTHER" id="PTHR43762:SF8">
    <property type="entry name" value="L-GULONOLACTONE OXIDASE"/>
    <property type="match status" value="1"/>
</dbReference>
<comment type="caution">
    <text evidence="10">The sequence shown here is derived from an EMBL/GenBank/DDBJ whole genome shotgun (WGS) entry which is preliminary data.</text>
</comment>
<evidence type="ECO:0000256" key="3">
    <source>
        <dbReference type="ARBA" id="ARBA00005466"/>
    </source>
</evidence>
<keyword evidence="8" id="KW-0256">Endoplasmic reticulum</keyword>
<dbReference type="GO" id="GO:0003885">
    <property type="term" value="F:D-arabinono-1,4-lactone oxidase activity"/>
    <property type="evidence" value="ECO:0007669"/>
    <property type="project" value="UniProtKB-UniRule"/>
</dbReference>
<name>A0ABD0JP87_9CAEN</name>
<keyword evidence="6 8" id="KW-0560">Oxidoreductase</keyword>
<dbReference type="GO" id="GO:0019853">
    <property type="term" value="P:L-ascorbic acid biosynthetic process"/>
    <property type="evidence" value="ECO:0007669"/>
    <property type="project" value="UniProtKB-KW"/>
</dbReference>
<dbReference type="Gene3D" id="3.30.465.10">
    <property type="match status" value="1"/>
</dbReference>